<dbReference type="SMART" id="SM00867">
    <property type="entry name" value="YceI"/>
    <property type="match status" value="1"/>
</dbReference>
<evidence type="ECO:0000256" key="2">
    <source>
        <dbReference type="SAM" id="SignalP"/>
    </source>
</evidence>
<feature type="region of interest" description="Disordered" evidence="1">
    <location>
        <begin position="200"/>
        <end position="251"/>
    </location>
</feature>
<keyword evidence="2" id="KW-0732">Signal</keyword>
<protein>
    <submittedName>
        <fullName evidence="4">YceI family protein</fullName>
    </submittedName>
</protein>
<dbReference type="PANTHER" id="PTHR34406:SF1">
    <property type="entry name" value="PROTEIN YCEI"/>
    <property type="match status" value="1"/>
</dbReference>
<dbReference type="Gene3D" id="2.40.128.110">
    <property type="entry name" value="Lipid/polyisoprenoid-binding, YceI-like"/>
    <property type="match status" value="1"/>
</dbReference>
<dbReference type="InterPro" id="IPR036761">
    <property type="entry name" value="TTHA0802/YceI-like_sf"/>
</dbReference>
<evidence type="ECO:0000313" key="4">
    <source>
        <dbReference type="EMBL" id="NYZ62516.1"/>
    </source>
</evidence>
<dbReference type="EMBL" id="JACCJZ010000013">
    <property type="protein sequence ID" value="NYZ62516.1"/>
    <property type="molecule type" value="Genomic_DNA"/>
</dbReference>
<feature type="domain" description="Lipid/polyisoprenoid-binding YceI-like" evidence="3">
    <location>
        <begin position="31"/>
        <end position="196"/>
    </location>
</feature>
<dbReference type="PROSITE" id="PS51257">
    <property type="entry name" value="PROKAR_LIPOPROTEIN"/>
    <property type="match status" value="1"/>
</dbReference>
<dbReference type="Pfam" id="PF04264">
    <property type="entry name" value="YceI"/>
    <property type="match status" value="1"/>
</dbReference>
<feature type="compositionally biased region" description="Low complexity" evidence="1">
    <location>
        <begin position="201"/>
        <end position="215"/>
    </location>
</feature>
<evidence type="ECO:0000256" key="1">
    <source>
        <dbReference type="SAM" id="MobiDB-lite"/>
    </source>
</evidence>
<keyword evidence="5" id="KW-1185">Reference proteome</keyword>
<dbReference type="SUPFAM" id="SSF101874">
    <property type="entry name" value="YceI-like"/>
    <property type="match status" value="1"/>
</dbReference>
<dbReference type="Proteomes" id="UP000589896">
    <property type="component" value="Unassembled WGS sequence"/>
</dbReference>
<accession>A0A7Z0QPN0</accession>
<evidence type="ECO:0000313" key="5">
    <source>
        <dbReference type="Proteomes" id="UP000589896"/>
    </source>
</evidence>
<dbReference type="RefSeq" id="WP_180544727.1">
    <property type="nucleotide sequence ID" value="NZ_JACCJZ010000013.1"/>
</dbReference>
<feature type="signal peptide" evidence="2">
    <location>
        <begin position="1"/>
        <end position="25"/>
    </location>
</feature>
<organism evidence="4 5">
    <name type="scientific">Luteimonas deserti</name>
    <dbReference type="NCBI Taxonomy" id="2752306"/>
    <lineage>
        <taxon>Bacteria</taxon>
        <taxon>Pseudomonadati</taxon>
        <taxon>Pseudomonadota</taxon>
        <taxon>Gammaproteobacteria</taxon>
        <taxon>Lysobacterales</taxon>
        <taxon>Lysobacteraceae</taxon>
        <taxon>Luteimonas</taxon>
    </lineage>
</organism>
<feature type="chain" id="PRO_5030816560" evidence="2">
    <location>
        <begin position="26"/>
        <end position="251"/>
    </location>
</feature>
<name>A0A7Z0QPN0_9GAMM</name>
<evidence type="ECO:0000259" key="3">
    <source>
        <dbReference type="SMART" id="SM00867"/>
    </source>
</evidence>
<dbReference type="InterPro" id="IPR007372">
    <property type="entry name" value="Lipid/polyisoprenoid-bd_YceI"/>
</dbReference>
<comment type="caution">
    <text evidence="4">The sequence shown here is derived from an EMBL/GenBank/DDBJ whole genome shotgun (WGS) entry which is preliminary data.</text>
</comment>
<dbReference type="PANTHER" id="PTHR34406">
    <property type="entry name" value="PROTEIN YCEI"/>
    <property type="match status" value="1"/>
</dbReference>
<proteinExistence type="predicted"/>
<sequence length="251" mass="27011">MPRRFRPWFLLPLIGVLACTWAAAAADDAGRYRLDPVHTRVMLAVDHAGFSKAIGTVSGTTGTLRTNGRDWTGAEVEVTVPLERLDFGDAAWNRAVAGRGLLDTERHPVARFVSTRIEAVDDTRARVHGALTLRGVTRDVVLDAVRNGARRHPLPPFRQTVGFSATTTLSRAEFGVDAWRSMIGDAVELRLEVEATRMRATDAAAPDETAPVEPAGRGEDDDAAPDASLPDPEFGPEPDATTGTRSGRPAP</sequence>
<dbReference type="AlphaFoldDB" id="A0A7Z0QPN0"/>
<reference evidence="4 5" key="1">
    <citation type="submission" date="2020-07" db="EMBL/GenBank/DDBJ databases">
        <title>isolation of Luteimonas sp. SJ-16.</title>
        <authorList>
            <person name="Huang X.-X."/>
            <person name="Xu L."/>
            <person name="Sun J.-Q."/>
        </authorList>
    </citation>
    <scope>NUCLEOTIDE SEQUENCE [LARGE SCALE GENOMIC DNA]</scope>
    <source>
        <strain evidence="4 5">SJ-16</strain>
    </source>
</reference>
<gene>
    <name evidence="4" type="ORF">H0E82_07025</name>
</gene>